<dbReference type="Gene3D" id="1.10.10.10">
    <property type="entry name" value="Winged helix-like DNA-binding domain superfamily/Winged helix DNA-binding domain"/>
    <property type="match status" value="1"/>
</dbReference>
<dbReference type="Proteomes" id="UP001235723">
    <property type="component" value="Unassembled WGS sequence"/>
</dbReference>
<dbReference type="EMBL" id="JAHCRT010000018">
    <property type="protein sequence ID" value="MDQ9295469.1"/>
    <property type="molecule type" value="Genomic_DNA"/>
</dbReference>
<organism evidence="8 9">
    <name type="scientific">Escherichia marmotae</name>
    <dbReference type="NCBI Taxonomy" id="1499973"/>
    <lineage>
        <taxon>Bacteria</taxon>
        <taxon>Pseudomonadati</taxon>
        <taxon>Pseudomonadota</taxon>
        <taxon>Gammaproteobacteria</taxon>
        <taxon>Enterobacterales</taxon>
        <taxon>Enterobacteriaceae</taxon>
        <taxon>Escherichia</taxon>
    </lineage>
</organism>
<keyword evidence="11" id="KW-1185">Reference proteome</keyword>
<dbReference type="InterPro" id="IPR001867">
    <property type="entry name" value="OmpR/PhoB-type_DNA-bd"/>
</dbReference>
<keyword evidence="3" id="KW-0812">Transmembrane</keyword>
<accession>A0A7L6LET3</accession>
<evidence type="ECO:0000313" key="10">
    <source>
        <dbReference type="Proteomes" id="UP000518474"/>
    </source>
</evidence>
<dbReference type="GO" id="GO:0006355">
    <property type="term" value="P:regulation of DNA-templated transcription"/>
    <property type="evidence" value="ECO:0007669"/>
    <property type="project" value="InterPro"/>
</dbReference>
<dbReference type="Proteomes" id="UP001206878">
    <property type="component" value="Unassembled WGS sequence"/>
</dbReference>
<evidence type="ECO:0000259" key="4">
    <source>
        <dbReference type="PROSITE" id="PS51755"/>
    </source>
</evidence>
<dbReference type="RefSeq" id="WP_038355500.1">
    <property type="nucleotide sequence ID" value="NZ_ADKG01000003.1"/>
</dbReference>
<dbReference type="SMART" id="SM00862">
    <property type="entry name" value="Trans_reg_C"/>
    <property type="match status" value="1"/>
</dbReference>
<dbReference type="InterPro" id="IPR016032">
    <property type="entry name" value="Sig_transdc_resp-reg_C-effctor"/>
</dbReference>
<dbReference type="Proteomes" id="UP000518474">
    <property type="component" value="Unassembled WGS sequence"/>
</dbReference>
<evidence type="ECO:0000313" key="8">
    <source>
        <dbReference type="EMBL" id="QLX32454.1"/>
    </source>
</evidence>
<reference evidence="9 10" key="1">
    <citation type="submission" date="2020-06" db="EMBL/GenBank/DDBJ databases">
        <title>REHAB project genomes.</title>
        <authorList>
            <person name="Shaw L.P."/>
        </authorList>
    </citation>
    <scope>NUCLEOTIDE SEQUENCE [LARGE SCALE GENOMIC DNA]</scope>
    <source>
        <strain evidence="5 10">RHBSTW-00604</strain>
        <strain evidence="8 9">RHBSTW-00777</strain>
    </source>
</reference>
<keyword evidence="1 2" id="KW-0238">DNA-binding</keyword>
<evidence type="ECO:0000313" key="7">
    <source>
        <dbReference type="EMBL" id="MDQ9295469.1"/>
    </source>
</evidence>
<evidence type="ECO:0000256" key="3">
    <source>
        <dbReference type="SAM" id="Phobius"/>
    </source>
</evidence>
<dbReference type="Proteomes" id="UP000512146">
    <property type="component" value="Chromosome"/>
</dbReference>
<proteinExistence type="predicted"/>
<dbReference type="EMBL" id="JABXPT010000019">
    <property type="protein sequence ID" value="MBA7900852.1"/>
    <property type="molecule type" value="Genomic_DNA"/>
</dbReference>
<protein>
    <submittedName>
        <fullName evidence="8">Winged helix-turn-helix domain-containing protein</fullName>
    </submittedName>
</protein>
<evidence type="ECO:0000256" key="1">
    <source>
        <dbReference type="ARBA" id="ARBA00023125"/>
    </source>
</evidence>
<dbReference type="SUPFAM" id="SSF46894">
    <property type="entry name" value="C-terminal effector domain of the bipartite response regulators"/>
    <property type="match status" value="1"/>
</dbReference>
<name>A0A7L6LET3_9ESCH</name>
<dbReference type="GO" id="GO:0003677">
    <property type="term" value="F:DNA binding"/>
    <property type="evidence" value="ECO:0007669"/>
    <property type="project" value="UniProtKB-UniRule"/>
</dbReference>
<evidence type="ECO:0000313" key="9">
    <source>
        <dbReference type="Proteomes" id="UP000512146"/>
    </source>
</evidence>
<feature type="domain" description="OmpR/PhoB-type" evidence="4">
    <location>
        <begin position="1"/>
        <end position="100"/>
    </location>
</feature>
<reference evidence="7 11" key="2">
    <citation type="submission" date="2021-05" db="EMBL/GenBank/DDBJ databases">
        <title>Genome sequence of E. marmotae isolates.</title>
        <authorList>
            <person name="Binsker U."/>
            <person name="Hammerl J.A."/>
        </authorList>
    </citation>
    <scope>NUCLEOTIDE SEQUENCE [LARGE SCALE GENOMIC DNA]</scope>
    <source>
        <strain evidence="7 11">21-MO00586</strain>
    </source>
</reference>
<evidence type="ECO:0000313" key="5">
    <source>
        <dbReference type="EMBL" id="MBA7900852.1"/>
    </source>
</evidence>
<feature type="transmembrane region" description="Helical" evidence="3">
    <location>
        <begin position="147"/>
        <end position="168"/>
    </location>
</feature>
<dbReference type="AlphaFoldDB" id="A0A7L6LET3"/>
<dbReference type="InterPro" id="IPR036388">
    <property type="entry name" value="WH-like_DNA-bd_sf"/>
</dbReference>
<dbReference type="EMBL" id="JANPXH010000011">
    <property type="protein sequence ID" value="MCR6676504.1"/>
    <property type="molecule type" value="Genomic_DNA"/>
</dbReference>
<keyword evidence="3" id="KW-0472">Membrane</keyword>
<evidence type="ECO:0000256" key="2">
    <source>
        <dbReference type="PROSITE-ProRule" id="PRU01091"/>
    </source>
</evidence>
<evidence type="ECO:0000313" key="6">
    <source>
        <dbReference type="EMBL" id="MCR6676504.1"/>
    </source>
</evidence>
<feature type="DNA-binding region" description="OmpR/PhoB-type" evidence="2">
    <location>
        <begin position="1"/>
        <end position="100"/>
    </location>
</feature>
<dbReference type="PROSITE" id="PS51755">
    <property type="entry name" value="OMPR_PHOB"/>
    <property type="match status" value="1"/>
</dbReference>
<dbReference type="EMBL" id="CP056165">
    <property type="protein sequence ID" value="QLX32454.1"/>
    <property type="molecule type" value="Genomic_DNA"/>
</dbReference>
<gene>
    <name evidence="5" type="ORF">HV245_22380</name>
    <name evidence="8" type="ORF">HV276_04690</name>
    <name evidence="7" type="ORF">KJE03_18700</name>
    <name evidence="6" type="ORF">NVV43_12890</name>
</gene>
<keyword evidence="3" id="KW-1133">Transmembrane helix</keyword>
<reference evidence="6" key="3">
    <citation type="submission" date="2022-07" db="EMBL/GenBank/DDBJ databases">
        <title>Diversity of ethanolamine utilization by human commensal Escherichia coli.</title>
        <authorList>
            <person name="Jubelin G."/>
        </authorList>
    </citation>
    <scope>NUCLEOTIDE SEQUENCE</scope>
    <source>
        <strain evidence="6">S1</strain>
    </source>
</reference>
<dbReference type="GO" id="GO:0000160">
    <property type="term" value="P:phosphorelay signal transduction system"/>
    <property type="evidence" value="ECO:0007669"/>
    <property type="project" value="InterPro"/>
</dbReference>
<evidence type="ECO:0000313" key="11">
    <source>
        <dbReference type="Proteomes" id="UP001235723"/>
    </source>
</evidence>
<dbReference type="Pfam" id="PF00486">
    <property type="entry name" value="Trans_reg_C"/>
    <property type="match status" value="1"/>
</dbReference>
<dbReference type="CDD" id="cd00383">
    <property type="entry name" value="trans_reg_C"/>
    <property type="match status" value="1"/>
</dbReference>
<sequence length="284" mass="31817">MSIIINNWRMDPSLNALIHCETGEMRRLGEYHFILLETLAKNAETVLSRSYLCAEVWKNRIVGGNSLPTAIHALRVAIDDDGKQQNIIKTIPKKGYLCNKEYISLPASASAETLNIAVEPQEVVSPVRDEKTLPATPLLPARKKRNYVLGLTMLTVAIAVGSTVGYSYDKNMPDTPQLIKETVNSPRIKIFHLSTDGGTNTAPLLSQTLTPGKEKLDNLLSAHNMTMTTYYKYVRDRLESDIVLRNQCNGSWQLTFNVESWQNSDISSAMYQNLEKLLNTVQKC</sequence>